<sequence length="326" mass="36292">NIADRLPSGPAAHLRWALRVAEACAREVRYEAQLISRALRGVDTELVLLKGAAYVLGTHAAGGGRFFQDTDILVREQSLPQVEIALLHAGWVPESRDAYDQRYYREWMHEIPPLRHAQRGTLLDVHYNILPRIGRLKPDARRLIESSRPVDGGFGLRMLAPEDLILHSAAHLFQNGEFEHALRDLSDLHLLVGEHLSDDEAWLALVNRAQELDLVLPLHCALVVLARMLGVTVPQVAWHQLRVQGGGGRARRLALLFRVAMTPAPRGWLGNQVGALARAVLFMRSHWVRMPPVRLARHLLRKTSRRASGQTGSSQTMGAGNRGHGA</sequence>
<keyword evidence="2" id="KW-0808">Transferase</keyword>
<accession>A0A540VN15</accession>
<reference evidence="2 3" key="1">
    <citation type="submission" date="2019-06" db="EMBL/GenBank/DDBJ databases">
        <title>Metagenome assembled Genome of Spiribacter salinus SL48-SHIP from the microbial mat of Salt Lake 48 (Novosibirsk region, Russia).</title>
        <authorList>
            <person name="Shipova A."/>
            <person name="Rozanov A.S."/>
            <person name="Bryanskaya A.V."/>
            <person name="Peltek S.E."/>
        </authorList>
    </citation>
    <scope>NUCLEOTIDE SEQUENCE [LARGE SCALE GENOMIC DNA]</scope>
    <source>
        <strain evidence="2">SL48-SHIP-2</strain>
    </source>
</reference>
<dbReference type="EMBL" id="VIFK01000273">
    <property type="protein sequence ID" value="TQE98131.1"/>
    <property type="molecule type" value="Genomic_DNA"/>
</dbReference>
<evidence type="ECO:0000256" key="1">
    <source>
        <dbReference type="SAM" id="MobiDB-lite"/>
    </source>
</evidence>
<organism evidence="2 3">
    <name type="scientific">Spiribacter salinus</name>
    <dbReference type="NCBI Taxonomy" id="1335746"/>
    <lineage>
        <taxon>Bacteria</taxon>
        <taxon>Pseudomonadati</taxon>
        <taxon>Pseudomonadota</taxon>
        <taxon>Gammaproteobacteria</taxon>
        <taxon>Chromatiales</taxon>
        <taxon>Ectothiorhodospiraceae</taxon>
        <taxon>Spiribacter</taxon>
    </lineage>
</organism>
<protein>
    <submittedName>
        <fullName evidence="2">Nucleotidyltransferase family protein</fullName>
    </submittedName>
</protein>
<name>A0A540VN15_9GAMM</name>
<feature type="non-terminal residue" evidence="2">
    <location>
        <position position="1"/>
    </location>
</feature>
<evidence type="ECO:0000313" key="2">
    <source>
        <dbReference type="EMBL" id="TQE98131.1"/>
    </source>
</evidence>
<comment type="caution">
    <text evidence="2">The sequence shown here is derived from an EMBL/GenBank/DDBJ whole genome shotgun (WGS) entry which is preliminary data.</text>
</comment>
<dbReference type="AlphaFoldDB" id="A0A540VN15"/>
<dbReference type="Proteomes" id="UP000315400">
    <property type="component" value="Unassembled WGS sequence"/>
</dbReference>
<feature type="compositionally biased region" description="Polar residues" evidence="1">
    <location>
        <begin position="306"/>
        <end position="318"/>
    </location>
</feature>
<dbReference type="InterPro" id="IPR039498">
    <property type="entry name" value="NTP_transf_5"/>
</dbReference>
<gene>
    <name evidence="2" type="ORF">FKY71_15430</name>
</gene>
<evidence type="ECO:0000313" key="3">
    <source>
        <dbReference type="Proteomes" id="UP000315400"/>
    </source>
</evidence>
<dbReference type="GO" id="GO:0016740">
    <property type="term" value="F:transferase activity"/>
    <property type="evidence" value="ECO:0007669"/>
    <property type="project" value="UniProtKB-KW"/>
</dbReference>
<proteinExistence type="predicted"/>
<dbReference type="Pfam" id="PF14907">
    <property type="entry name" value="NTP_transf_5"/>
    <property type="match status" value="1"/>
</dbReference>
<feature type="region of interest" description="Disordered" evidence="1">
    <location>
        <begin position="302"/>
        <end position="326"/>
    </location>
</feature>